<name>A0ABW7N6S8_9BACT</name>
<feature type="transmembrane region" description="Helical" evidence="1">
    <location>
        <begin position="48"/>
        <end position="74"/>
    </location>
</feature>
<dbReference type="Pfam" id="PF06170">
    <property type="entry name" value="DUF983"/>
    <property type="match status" value="1"/>
</dbReference>
<feature type="transmembrane region" description="Helical" evidence="1">
    <location>
        <begin position="80"/>
        <end position="97"/>
    </location>
</feature>
<protein>
    <submittedName>
        <fullName evidence="2">DUF983 domain-containing protein</fullName>
    </submittedName>
</protein>
<sequence>MKAIIEGKCPRCREGNMFLYPISNLRKFGAMHENCPHCGHRFEQEPGFYYGAMYVSYALSVGIFLATVFVLYVFVGDPSLETYIISISAVALLLYPFTFRYSRIIFTYVFGGVTYDPKKSK</sequence>
<evidence type="ECO:0000256" key="1">
    <source>
        <dbReference type="SAM" id="Phobius"/>
    </source>
</evidence>
<gene>
    <name evidence="2" type="ORF">ACHKAR_03065</name>
</gene>
<accession>A0ABW7N6S8</accession>
<evidence type="ECO:0000313" key="2">
    <source>
        <dbReference type="EMBL" id="MFH6982399.1"/>
    </source>
</evidence>
<keyword evidence="1" id="KW-1133">Transmembrane helix</keyword>
<keyword evidence="1" id="KW-0812">Transmembrane</keyword>
<organism evidence="2 3">
    <name type="scientific">Marinoscillum luteum</name>
    <dbReference type="NCBI Taxonomy" id="861051"/>
    <lineage>
        <taxon>Bacteria</taxon>
        <taxon>Pseudomonadati</taxon>
        <taxon>Bacteroidota</taxon>
        <taxon>Cytophagia</taxon>
        <taxon>Cytophagales</taxon>
        <taxon>Reichenbachiellaceae</taxon>
        <taxon>Marinoscillum</taxon>
    </lineage>
</organism>
<comment type="caution">
    <text evidence="2">The sequence shown here is derived from an EMBL/GenBank/DDBJ whole genome shotgun (WGS) entry which is preliminary data.</text>
</comment>
<dbReference type="Proteomes" id="UP001610063">
    <property type="component" value="Unassembled WGS sequence"/>
</dbReference>
<keyword evidence="3" id="KW-1185">Reference proteome</keyword>
<dbReference type="EMBL" id="JBIPKE010000011">
    <property type="protein sequence ID" value="MFH6982399.1"/>
    <property type="molecule type" value="Genomic_DNA"/>
</dbReference>
<dbReference type="InterPro" id="IPR009325">
    <property type="entry name" value="DUF983"/>
</dbReference>
<reference evidence="2 3" key="1">
    <citation type="journal article" date="2013" name="Int. J. Syst. Evol. Microbiol.">
        <title>Marinoscillum luteum sp. nov., isolated from marine sediment.</title>
        <authorList>
            <person name="Cha I.T."/>
            <person name="Park S.J."/>
            <person name="Kim S.J."/>
            <person name="Kim J.G."/>
            <person name="Jung M.Y."/>
            <person name="Shin K.S."/>
            <person name="Kwon K.K."/>
            <person name="Yang S.H."/>
            <person name="Seo Y.S."/>
            <person name="Rhee S.K."/>
        </authorList>
    </citation>
    <scope>NUCLEOTIDE SEQUENCE [LARGE SCALE GENOMIC DNA]</scope>
    <source>
        <strain evidence="2 3">KCTC 23939</strain>
    </source>
</reference>
<dbReference type="RefSeq" id="WP_159580169.1">
    <property type="nucleotide sequence ID" value="NZ_JBIPKE010000011.1"/>
</dbReference>
<evidence type="ECO:0000313" key="3">
    <source>
        <dbReference type="Proteomes" id="UP001610063"/>
    </source>
</evidence>
<keyword evidence="1" id="KW-0472">Membrane</keyword>
<proteinExistence type="predicted"/>